<protein>
    <submittedName>
        <fullName evidence="1">Stage II sporulation protein P</fullName>
    </submittedName>
</protein>
<dbReference type="EMBL" id="LT838272">
    <property type="protein sequence ID" value="SMB92899.1"/>
    <property type="molecule type" value="Genomic_DNA"/>
</dbReference>
<gene>
    <name evidence="1" type="ORF">SAMN00808754_0736</name>
</gene>
<organism evidence="1 2">
    <name type="scientific">Thermanaeromonas toyohensis ToBE</name>
    <dbReference type="NCBI Taxonomy" id="698762"/>
    <lineage>
        <taxon>Bacteria</taxon>
        <taxon>Bacillati</taxon>
        <taxon>Bacillota</taxon>
        <taxon>Clostridia</taxon>
        <taxon>Neomoorellales</taxon>
        <taxon>Neomoorellaceae</taxon>
        <taxon>Thermanaeromonas</taxon>
    </lineage>
</organism>
<dbReference type="Pfam" id="PF07454">
    <property type="entry name" value="SpoIIP"/>
    <property type="match status" value="1"/>
</dbReference>
<dbReference type="InterPro" id="IPR010897">
    <property type="entry name" value="Spore_II_P"/>
</dbReference>
<sequence length="336" mass="37377">MGVARGDKPLKRNLFRILVVFLLVILGARSLNLLKIPQTLATFSFSLPSSFWERVLYAGLPTLVLRASQPPRPEEGNLWPFYLQALAPGLVKMLTAEEEEYPSPGILESPPPPPPIDITQLEEGRKHPLVAIYNTHNAESYAPSQGAEKLPGQNGGVVQVAAVLAETLTQDYGIPVVRSETIHDYPDFTLSYANSEKTVRRMLAENPSIQIVLDIHRDAGLKQPPVAYINNQEVAQILIIVGSNARLEHPNWRQNEVFAQKLAAKMDKLYPGLSRGIRVQQGRYNQHLHPRALLLEIGSSNNTLDQAERSAKLLARVIAEVLQDLKHENPLKQPES</sequence>
<dbReference type="NCBIfam" id="TIGR02867">
    <property type="entry name" value="spore_II_P"/>
    <property type="match status" value="1"/>
</dbReference>
<proteinExistence type="predicted"/>
<dbReference type="STRING" id="698762.SAMN00808754_0736"/>
<dbReference type="SUPFAM" id="SSF53187">
    <property type="entry name" value="Zn-dependent exopeptidases"/>
    <property type="match status" value="1"/>
</dbReference>
<dbReference type="AlphaFoldDB" id="A0A1W1VHQ6"/>
<dbReference type="OrthoDB" id="1633470at2"/>
<name>A0A1W1VHQ6_9FIRM</name>
<reference evidence="1 2" key="1">
    <citation type="submission" date="2017-04" db="EMBL/GenBank/DDBJ databases">
        <authorList>
            <person name="Afonso C.L."/>
            <person name="Miller P.J."/>
            <person name="Scott M.A."/>
            <person name="Spackman E."/>
            <person name="Goraichik I."/>
            <person name="Dimitrov K.M."/>
            <person name="Suarez D.L."/>
            <person name="Swayne D.E."/>
        </authorList>
    </citation>
    <scope>NUCLEOTIDE SEQUENCE [LARGE SCALE GENOMIC DNA]</scope>
    <source>
        <strain evidence="1 2">ToBE</strain>
    </source>
</reference>
<evidence type="ECO:0000313" key="1">
    <source>
        <dbReference type="EMBL" id="SMB92899.1"/>
    </source>
</evidence>
<accession>A0A1W1VHQ6</accession>
<dbReference type="Proteomes" id="UP000192569">
    <property type="component" value="Chromosome I"/>
</dbReference>
<keyword evidence="2" id="KW-1185">Reference proteome</keyword>
<evidence type="ECO:0000313" key="2">
    <source>
        <dbReference type="Proteomes" id="UP000192569"/>
    </source>
</evidence>